<dbReference type="InterPro" id="IPR011095">
    <property type="entry name" value="Dala_Dala_lig_C"/>
</dbReference>
<keyword evidence="1 5" id="KW-0436">Ligase</keyword>
<dbReference type="GO" id="GO:0005737">
    <property type="term" value="C:cytoplasm"/>
    <property type="evidence" value="ECO:0007669"/>
    <property type="project" value="TreeGrafter"/>
</dbReference>
<comment type="caution">
    <text evidence="5">The sequence shown here is derived from an EMBL/GenBank/DDBJ whole genome shotgun (WGS) entry which is preliminary data.</text>
</comment>
<evidence type="ECO:0000256" key="1">
    <source>
        <dbReference type="ARBA" id="ARBA00022598"/>
    </source>
</evidence>
<keyword evidence="6" id="KW-1185">Reference proteome</keyword>
<dbReference type="PANTHER" id="PTHR21621:SF0">
    <property type="entry name" value="BETA-CITRYLGLUTAMATE SYNTHASE B-RELATED"/>
    <property type="match status" value="1"/>
</dbReference>
<dbReference type="InterPro" id="IPR025839">
    <property type="entry name" value="RLAN_dom"/>
</dbReference>
<dbReference type="Pfam" id="PF07478">
    <property type="entry name" value="Dala_Dala_lig_C"/>
    <property type="match status" value="1"/>
</dbReference>
<dbReference type="InterPro" id="IPR011761">
    <property type="entry name" value="ATP-grasp"/>
</dbReference>
<dbReference type="RefSeq" id="WP_046005676.1">
    <property type="nucleotide sequence ID" value="NZ_JXYA01000032.1"/>
</dbReference>
<name>A0A0F4QM10_9GAMM</name>
<dbReference type="AlphaFoldDB" id="A0A0F4QM10"/>
<reference evidence="5 6" key="1">
    <citation type="journal article" date="2015" name="BMC Genomics">
        <title>Genome mining reveals unlocked bioactive potential of marine Gram-negative bacteria.</title>
        <authorList>
            <person name="Machado H."/>
            <person name="Sonnenschein E.C."/>
            <person name="Melchiorsen J."/>
            <person name="Gram L."/>
        </authorList>
    </citation>
    <scope>NUCLEOTIDE SEQUENCE [LARGE SCALE GENOMIC DNA]</scope>
    <source>
        <strain evidence="5 6">S2471</strain>
    </source>
</reference>
<evidence type="ECO:0000256" key="3">
    <source>
        <dbReference type="PROSITE-ProRule" id="PRU00409"/>
    </source>
</evidence>
<dbReference type="PROSITE" id="PS50975">
    <property type="entry name" value="ATP_GRASP"/>
    <property type="match status" value="1"/>
</dbReference>
<proteinExistence type="predicted"/>
<organism evidence="5 6">
    <name type="scientific">Pseudoalteromonas rubra</name>
    <dbReference type="NCBI Taxonomy" id="43658"/>
    <lineage>
        <taxon>Bacteria</taxon>
        <taxon>Pseudomonadati</taxon>
        <taxon>Pseudomonadota</taxon>
        <taxon>Gammaproteobacteria</taxon>
        <taxon>Alteromonadales</taxon>
        <taxon>Pseudoalteromonadaceae</taxon>
        <taxon>Pseudoalteromonas</taxon>
    </lineage>
</organism>
<keyword evidence="3" id="KW-0547">Nucleotide-binding</keyword>
<dbReference type="GO" id="GO:0005524">
    <property type="term" value="F:ATP binding"/>
    <property type="evidence" value="ECO:0007669"/>
    <property type="project" value="UniProtKB-UniRule"/>
</dbReference>
<dbReference type="PATRIC" id="fig|43658.5.peg.3034"/>
<accession>A0A0F4QM10</accession>
<dbReference type="GO" id="GO:0008716">
    <property type="term" value="F:D-alanine-D-alanine ligase activity"/>
    <property type="evidence" value="ECO:0007669"/>
    <property type="project" value="InterPro"/>
</dbReference>
<dbReference type="GO" id="GO:0046872">
    <property type="term" value="F:metal ion binding"/>
    <property type="evidence" value="ECO:0007669"/>
    <property type="project" value="InterPro"/>
</dbReference>
<dbReference type="PANTHER" id="PTHR21621">
    <property type="entry name" value="RIBOSOMAL PROTEIN S6 MODIFICATION PROTEIN"/>
    <property type="match status" value="1"/>
</dbReference>
<protein>
    <submittedName>
        <fullName evidence="5">Carboxylate--amine ligase</fullName>
    </submittedName>
</protein>
<gene>
    <name evidence="5" type="ORF">TW77_14340</name>
</gene>
<dbReference type="Proteomes" id="UP000033452">
    <property type="component" value="Unassembled WGS sequence"/>
</dbReference>
<dbReference type="Gene3D" id="3.30.1490.20">
    <property type="entry name" value="ATP-grasp fold, A domain"/>
    <property type="match status" value="1"/>
</dbReference>
<evidence type="ECO:0000313" key="5">
    <source>
        <dbReference type="EMBL" id="KJZ07682.1"/>
    </source>
</evidence>
<dbReference type="InterPro" id="IPR013815">
    <property type="entry name" value="ATP_grasp_subdomain_1"/>
</dbReference>
<evidence type="ECO:0000256" key="2">
    <source>
        <dbReference type="ARBA" id="ARBA00023211"/>
    </source>
</evidence>
<evidence type="ECO:0000313" key="6">
    <source>
        <dbReference type="Proteomes" id="UP000033452"/>
    </source>
</evidence>
<dbReference type="Gene3D" id="3.30.470.20">
    <property type="entry name" value="ATP-grasp fold, B domain"/>
    <property type="match status" value="1"/>
</dbReference>
<feature type="domain" description="ATP-grasp" evidence="4">
    <location>
        <begin position="281"/>
        <end position="477"/>
    </location>
</feature>
<dbReference type="EMBL" id="JXYA01000032">
    <property type="protein sequence ID" value="KJZ07682.1"/>
    <property type="molecule type" value="Genomic_DNA"/>
</dbReference>
<dbReference type="OrthoDB" id="9800957at2"/>
<dbReference type="SUPFAM" id="SSF56059">
    <property type="entry name" value="Glutathione synthetase ATP-binding domain-like"/>
    <property type="match status" value="1"/>
</dbReference>
<keyword evidence="3" id="KW-0067">ATP-binding</keyword>
<sequence length="482" mass="54574">MLSTLFVVDQNADILPLNDNVVTFETYLQEYPKLGESKLRVINLCDCRRYLSQGYYCSLLAEARNHQALPSVKVINELGDEGCTVYLSQAWCTQQGIAVSESLSLLICMGETQQTEYTKLAAHLFAQFQAPLLTVHVQPQGNGLQVQVLRSDFSAIEQDELAFCTQVLSRVHAMQWKKRKSSKKHRWDLAMLVDHQEQLPPSNKNAVSRFVKAGAKLGIKVHLVEAAELYNLSQFDGLFIRETTAIDHHTYRLAQEAEQKDLVVIDDPSSILRCCNKVFLHDAFNYKKVPSLETRFVSQCSEAVIDELVEQLSLPMVLKMPESAFSKGVYKVKTKEELQFRLNLLLGESAIVLAQAYLYTDYDWRIGVLNGRAIYACRYHMARNHWQIYNHSSKRNFSGGFDTLPTFEVPKAVLGAALKAAAVVGNGLYGIDIKEHEGKAYVLEVNDNPSIDQGVEDKYLGDELYMQIMSEFLRRLEARGKK</sequence>
<evidence type="ECO:0000259" key="4">
    <source>
        <dbReference type="PROSITE" id="PS50975"/>
    </source>
</evidence>
<dbReference type="Pfam" id="PF14401">
    <property type="entry name" value="RLAN"/>
    <property type="match status" value="1"/>
</dbReference>
<keyword evidence="2" id="KW-0464">Manganese</keyword>
<dbReference type="GO" id="GO:0009432">
    <property type="term" value="P:SOS response"/>
    <property type="evidence" value="ECO:0007669"/>
    <property type="project" value="TreeGrafter"/>
</dbReference>
<dbReference type="GO" id="GO:0018169">
    <property type="term" value="F:ribosomal S6-glutamic acid ligase activity"/>
    <property type="evidence" value="ECO:0007669"/>
    <property type="project" value="TreeGrafter"/>
</dbReference>